<keyword evidence="2" id="KW-1133">Transmembrane helix</keyword>
<gene>
    <name evidence="3" type="ORF">SDC9_106487</name>
</gene>
<dbReference type="AlphaFoldDB" id="A0A645B4V2"/>
<evidence type="ECO:0000313" key="3">
    <source>
        <dbReference type="EMBL" id="MPM59641.1"/>
    </source>
</evidence>
<sequence length="210" mass="21243">MGEARSLKPGGYAVGVAAGDGSRIYPHETCGVAAAVAGRGNRRHRRAVRDGPAVCRGEARRTAAGEGERTVGGGAGPHIAVLDGARIFSHHAAQAHVIAENLGGAGGGDQTTGDGARVFARQRAEVAAACRQVPPQGHPAVGYRAPIDQSKQAGNRAAAPLLQARGKLQPNIRQGAGAVSEQGVFIAAVVGVAVQINGLFSAFIGAGERR</sequence>
<evidence type="ECO:0000256" key="1">
    <source>
        <dbReference type="SAM" id="MobiDB-lite"/>
    </source>
</evidence>
<feature type="region of interest" description="Disordered" evidence="1">
    <location>
        <begin position="39"/>
        <end position="72"/>
    </location>
</feature>
<protein>
    <submittedName>
        <fullName evidence="3">Uncharacterized protein</fullName>
    </submittedName>
</protein>
<evidence type="ECO:0000256" key="2">
    <source>
        <dbReference type="SAM" id="Phobius"/>
    </source>
</evidence>
<accession>A0A645B4V2</accession>
<comment type="caution">
    <text evidence="3">The sequence shown here is derived from an EMBL/GenBank/DDBJ whole genome shotgun (WGS) entry which is preliminary data.</text>
</comment>
<feature type="transmembrane region" description="Helical" evidence="2">
    <location>
        <begin position="183"/>
        <end position="206"/>
    </location>
</feature>
<keyword evidence="2" id="KW-0812">Transmembrane</keyword>
<dbReference type="EMBL" id="VSSQ01017387">
    <property type="protein sequence ID" value="MPM59641.1"/>
    <property type="molecule type" value="Genomic_DNA"/>
</dbReference>
<reference evidence="3" key="1">
    <citation type="submission" date="2019-08" db="EMBL/GenBank/DDBJ databases">
        <authorList>
            <person name="Kucharzyk K."/>
            <person name="Murdoch R.W."/>
            <person name="Higgins S."/>
            <person name="Loffler F."/>
        </authorList>
    </citation>
    <scope>NUCLEOTIDE SEQUENCE</scope>
</reference>
<organism evidence="3">
    <name type="scientific">bioreactor metagenome</name>
    <dbReference type="NCBI Taxonomy" id="1076179"/>
    <lineage>
        <taxon>unclassified sequences</taxon>
        <taxon>metagenomes</taxon>
        <taxon>ecological metagenomes</taxon>
    </lineage>
</organism>
<feature type="compositionally biased region" description="Basic and acidic residues" evidence="1">
    <location>
        <begin position="57"/>
        <end position="69"/>
    </location>
</feature>
<keyword evidence="2" id="KW-0472">Membrane</keyword>
<name>A0A645B4V2_9ZZZZ</name>
<proteinExistence type="predicted"/>